<dbReference type="HOGENOM" id="CLU_009583_0_4_0"/>
<dbReference type="InterPro" id="IPR001296">
    <property type="entry name" value="Glyco_trans_1"/>
</dbReference>
<dbReference type="OrthoDB" id="9806653at2"/>
<dbReference type="PANTHER" id="PTHR12526">
    <property type="entry name" value="GLYCOSYLTRANSFERASE"/>
    <property type="match status" value="1"/>
</dbReference>
<dbReference type="RefSeq" id="WP_013536765.1">
    <property type="nucleotide sequence ID" value="NC_014926.1"/>
</dbReference>
<dbReference type="GO" id="GO:0016757">
    <property type="term" value="F:glycosyltransferase activity"/>
    <property type="evidence" value="ECO:0007669"/>
    <property type="project" value="InterPro"/>
</dbReference>
<dbReference type="CDD" id="cd03801">
    <property type="entry name" value="GT4_PimA-like"/>
    <property type="match status" value="1"/>
</dbReference>
<dbReference type="SUPFAM" id="SSF53756">
    <property type="entry name" value="UDP-Glycosyltransferase/glycogen phosphorylase"/>
    <property type="match status" value="1"/>
</dbReference>
<dbReference type="Pfam" id="PF00534">
    <property type="entry name" value="Glycos_transf_1"/>
    <property type="match status" value="1"/>
</dbReference>
<gene>
    <name evidence="3" type="ordered locus">Theam_0005</name>
</gene>
<dbReference type="KEGG" id="tam:Theam_0005"/>
<dbReference type="eggNOG" id="COG0438">
    <property type="taxonomic scope" value="Bacteria"/>
</dbReference>
<dbReference type="Proteomes" id="UP000006362">
    <property type="component" value="Chromosome"/>
</dbReference>
<evidence type="ECO:0000313" key="4">
    <source>
        <dbReference type="Proteomes" id="UP000006362"/>
    </source>
</evidence>
<dbReference type="AlphaFoldDB" id="E8T2Q4"/>
<sequence>MKILHVDTEKGLRGGEQQLLYLVEGLKRRGVRQAVACRVGDRLFNRCRELGVEVIPLKGNQTSDLFRLGAVAKGFSLVHAHAAKAHTLAALSKKFHGKPVVYTRRVDYPPKLNRLTLLKYKLTDSVVAISKAVKGVLESSLPFLKGKVKVIYSAVDTSLAGAVDPDRVEQIRRELGGEPIIGSFAALTHQKDIPNLIEAAGRVVKEYPFARFVVFGEGKLRKRLQALIEERELTGNFTLYGFVEDVPNYMKALDLFVLPSRNEGLGSVILTAMLLKVPVVATAVGGTVEVIENGKDGVLVPPESPKELAEAVLKLLSSPSLQRELTQNAYSKVVGRFCKEVMVDSYLELYGEVLGG</sequence>
<evidence type="ECO:0000313" key="3">
    <source>
        <dbReference type="EMBL" id="ADU95979.1"/>
    </source>
</evidence>
<dbReference type="EMBL" id="CP002444">
    <property type="protein sequence ID" value="ADU95979.1"/>
    <property type="molecule type" value="Genomic_DNA"/>
</dbReference>
<feature type="domain" description="Glycosyltransferase subfamily 4-like N-terminal" evidence="2">
    <location>
        <begin position="14"/>
        <end position="158"/>
    </location>
</feature>
<dbReference type="Gene3D" id="3.40.50.2000">
    <property type="entry name" value="Glycogen Phosphorylase B"/>
    <property type="match status" value="2"/>
</dbReference>
<dbReference type="Pfam" id="PF13439">
    <property type="entry name" value="Glyco_transf_4"/>
    <property type="match status" value="1"/>
</dbReference>
<name>E8T2Q4_THEA1</name>
<accession>E8T2Q4</accession>
<dbReference type="STRING" id="648996.Theam_0005"/>
<evidence type="ECO:0000259" key="2">
    <source>
        <dbReference type="Pfam" id="PF13439"/>
    </source>
</evidence>
<dbReference type="InterPro" id="IPR028098">
    <property type="entry name" value="Glyco_trans_4-like_N"/>
</dbReference>
<reference evidence="3" key="1">
    <citation type="submission" date="2011-01" db="EMBL/GenBank/DDBJ databases">
        <title>Complete sequence of chromosome of Thermovibrio ammonificans HB-1.</title>
        <authorList>
            <consortium name="US DOE Joint Genome Institute"/>
            <person name="Lucas S."/>
            <person name="Copeland A."/>
            <person name="Lapidus A."/>
            <person name="Cheng J.-F."/>
            <person name="Goodwin L."/>
            <person name="Pitluck S."/>
            <person name="Davenport K."/>
            <person name="Detter J.C."/>
            <person name="Han C."/>
            <person name="Tapia R."/>
            <person name="Land M."/>
            <person name="Hauser L."/>
            <person name="Kyrpides N."/>
            <person name="Ivanova N."/>
            <person name="Ovchinnikova G."/>
            <person name="Vetriani C."/>
            <person name="Woyke T."/>
        </authorList>
    </citation>
    <scope>NUCLEOTIDE SEQUENCE [LARGE SCALE GENOMIC DNA]</scope>
    <source>
        <strain evidence="3">HB-1</strain>
    </source>
</reference>
<organism evidence="3 4">
    <name type="scientific">Thermovibrio ammonificans (strain DSM 15698 / JCM 12110 / HB-1)</name>
    <dbReference type="NCBI Taxonomy" id="648996"/>
    <lineage>
        <taxon>Bacteria</taxon>
        <taxon>Pseudomonadati</taxon>
        <taxon>Aquificota</taxon>
        <taxon>Aquificia</taxon>
        <taxon>Desulfurobacteriales</taxon>
        <taxon>Desulfurobacteriaceae</taxon>
        <taxon>Thermovibrio</taxon>
    </lineage>
</organism>
<protein>
    <submittedName>
        <fullName evidence="3">Glycosyl transferase group 1</fullName>
    </submittedName>
</protein>
<keyword evidence="3" id="KW-0808">Transferase</keyword>
<evidence type="ECO:0000259" key="1">
    <source>
        <dbReference type="Pfam" id="PF00534"/>
    </source>
</evidence>
<feature type="domain" description="Glycosyl transferase family 1" evidence="1">
    <location>
        <begin position="174"/>
        <end position="331"/>
    </location>
</feature>
<keyword evidence="4" id="KW-1185">Reference proteome</keyword>
<proteinExistence type="predicted"/>